<evidence type="ECO:0000256" key="2">
    <source>
        <dbReference type="SAM" id="Phobius"/>
    </source>
</evidence>
<evidence type="ECO:0000313" key="3">
    <source>
        <dbReference type="EMBL" id="RKP06684.1"/>
    </source>
</evidence>
<keyword evidence="2" id="KW-1133">Transmembrane helix</keyword>
<evidence type="ECO:0000256" key="1">
    <source>
        <dbReference type="SAM" id="MobiDB-lite"/>
    </source>
</evidence>
<accession>A0A4P9XLE2</accession>
<protein>
    <recommendedName>
        <fullName evidence="5">Lung seven transmembrane receptor-domain-containing protein</fullName>
    </recommendedName>
</protein>
<dbReference type="AlphaFoldDB" id="A0A4P9XLE2"/>
<reference evidence="4" key="1">
    <citation type="journal article" date="2018" name="Nat. Microbiol.">
        <title>Leveraging single-cell genomics to expand the fungal tree of life.</title>
        <authorList>
            <person name="Ahrendt S.R."/>
            <person name="Quandt C.A."/>
            <person name="Ciobanu D."/>
            <person name="Clum A."/>
            <person name="Salamov A."/>
            <person name="Andreopoulos B."/>
            <person name="Cheng J.F."/>
            <person name="Woyke T."/>
            <person name="Pelin A."/>
            <person name="Henrissat B."/>
            <person name="Reynolds N.K."/>
            <person name="Benny G.L."/>
            <person name="Smith M.E."/>
            <person name="James T.Y."/>
            <person name="Grigoriev I.V."/>
        </authorList>
    </citation>
    <scope>NUCLEOTIDE SEQUENCE [LARGE SCALE GENOMIC DNA]</scope>
    <source>
        <strain evidence="4">RSA 1356</strain>
    </source>
</reference>
<evidence type="ECO:0008006" key="5">
    <source>
        <dbReference type="Google" id="ProtNLM"/>
    </source>
</evidence>
<feature type="region of interest" description="Disordered" evidence="1">
    <location>
        <begin position="455"/>
        <end position="496"/>
    </location>
</feature>
<feature type="transmembrane region" description="Helical" evidence="2">
    <location>
        <begin position="212"/>
        <end position="234"/>
    </location>
</feature>
<feature type="transmembrane region" description="Helical" evidence="2">
    <location>
        <begin position="246"/>
        <end position="268"/>
    </location>
</feature>
<keyword evidence="4" id="KW-1185">Reference proteome</keyword>
<feature type="transmembrane region" description="Helical" evidence="2">
    <location>
        <begin position="391"/>
        <end position="413"/>
    </location>
</feature>
<feature type="transmembrane region" description="Helical" evidence="2">
    <location>
        <begin position="306"/>
        <end position="330"/>
    </location>
</feature>
<name>A0A4P9XLE2_9FUNG</name>
<dbReference type="EMBL" id="KZ992837">
    <property type="protein sequence ID" value="RKP06684.1"/>
    <property type="molecule type" value="Genomic_DNA"/>
</dbReference>
<feature type="compositionally biased region" description="Polar residues" evidence="1">
    <location>
        <begin position="484"/>
        <end position="496"/>
    </location>
</feature>
<keyword evidence="2" id="KW-0812">Transmembrane</keyword>
<feature type="transmembrane region" description="Helical" evidence="2">
    <location>
        <begin position="433"/>
        <end position="452"/>
    </location>
</feature>
<gene>
    <name evidence="3" type="ORF">THASP1DRAFT_31509</name>
</gene>
<sequence>MWMASWARGASAALYLQLNGMNVSYPTMRPFQMATSQLDWRGIAYVPRFLVGENQMQCQLASFGPNLETLRRVLEGTQPNDLLDAAVIIDWSVARSAGCRTYAQIAAKLSAFSKPLEASGLPAVTLLVAAFNQGARRNIDGPHRMELISSSSGVPDGNPKINTMLMRAPDVQTLHNQLQSNITTLRFWASDGKYTCDPGPFNLFFLSEGYRALLWIVATCLVLLLLYTIVRVARIDRADKQVSRGMYLYGLGVILGILTAAVLLSMGTSFPKETLFFSVQMLSQMAYALLYWHWTSGLANVLSGRVMILLHFIAVYRTVSGIFVYCALVARMTYGVLPSASVMQLKYFAVYFALAETYIILLVTSGLAYWLCKNIGQAADEKEAQGKYQWLLRLVFSDVACYLALLLAATIAIDPSIGRTVSFIAFREISARLVLVVRVAVMLCVLGVRWSTAKPDPSAEKNDGSETSLESRIARDEAPASLDQPESTADTDAAPQRTNRLSLISSKWRGHRTSSASTILGGENSQSLSVAMASPSQRYSGSTIFDARSYLQRASHGYTTYPRDLA</sequence>
<evidence type="ECO:0000313" key="4">
    <source>
        <dbReference type="Proteomes" id="UP000271241"/>
    </source>
</evidence>
<organism evidence="3 4">
    <name type="scientific">Thamnocephalis sphaerospora</name>
    <dbReference type="NCBI Taxonomy" id="78915"/>
    <lineage>
        <taxon>Eukaryota</taxon>
        <taxon>Fungi</taxon>
        <taxon>Fungi incertae sedis</taxon>
        <taxon>Zoopagomycota</taxon>
        <taxon>Zoopagomycotina</taxon>
        <taxon>Zoopagomycetes</taxon>
        <taxon>Zoopagales</taxon>
        <taxon>Sigmoideomycetaceae</taxon>
        <taxon>Thamnocephalis</taxon>
    </lineage>
</organism>
<proteinExistence type="predicted"/>
<keyword evidence="2" id="KW-0472">Membrane</keyword>
<feature type="transmembrane region" description="Helical" evidence="2">
    <location>
        <begin position="350"/>
        <end position="371"/>
    </location>
</feature>
<dbReference type="Proteomes" id="UP000271241">
    <property type="component" value="Unassembled WGS sequence"/>
</dbReference>